<feature type="region of interest" description="Disordered" evidence="1">
    <location>
        <begin position="14"/>
        <end position="74"/>
    </location>
</feature>
<sequence length="74" mass="8839">MVYETRRLGYGNLSPFPRRRRWTGRPLGRRLPARQKTPSVRRSSQRPRLPSRPVWLRPPHPHHAWSRPAGPFPR</sequence>
<dbReference type="AlphaFoldDB" id="A0AAC8QDH1"/>
<reference evidence="2 3" key="1">
    <citation type="submission" date="2015-05" db="EMBL/GenBank/DDBJ databases">
        <title>Genome assembly of Archangium gephyra DSM 2261.</title>
        <authorList>
            <person name="Sharma G."/>
            <person name="Subramanian S."/>
        </authorList>
    </citation>
    <scope>NUCLEOTIDE SEQUENCE [LARGE SCALE GENOMIC DNA]</scope>
    <source>
        <strain evidence="2 3">DSM 2261</strain>
    </source>
</reference>
<organism evidence="2 3">
    <name type="scientific">Archangium gephyra</name>
    <dbReference type="NCBI Taxonomy" id="48"/>
    <lineage>
        <taxon>Bacteria</taxon>
        <taxon>Pseudomonadati</taxon>
        <taxon>Myxococcota</taxon>
        <taxon>Myxococcia</taxon>
        <taxon>Myxococcales</taxon>
        <taxon>Cystobacterineae</taxon>
        <taxon>Archangiaceae</taxon>
        <taxon>Archangium</taxon>
    </lineage>
</organism>
<feature type="compositionally biased region" description="Basic residues" evidence="1">
    <location>
        <begin position="17"/>
        <end position="33"/>
    </location>
</feature>
<evidence type="ECO:0000313" key="2">
    <source>
        <dbReference type="EMBL" id="AKJ05486.1"/>
    </source>
</evidence>
<evidence type="ECO:0000313" key="3">
    <source>
        <dbReference type="Proteomes" id="UP000035579"/>
    </source>
</evidence>
<dbReference type="EMBL" id="CP011509">
    <property type="protein sequence ID" value="AKJ05486.1"/>
    <property type="molecule type" value="Genomic_DNA"/>
</dbReference>
<name>A0AAC8QDH1_9BACT</name>
<proteinExistence type="predicted"/>
<gene>
    <name evidence="2" type="ORF">AA314_07112</name>
</gene>
<dbReference type="Proteomes" id="UP000035579">
    <property type="component" value="Chromosome"/>
</dbReference>
<protein>
    <submittedName>
        <fullName evidence="2">Uncharacterized protein</fullName>
    </submittedName>
</protein>
<dbReference type="KEGG" id="age:AA314_07112"/>
<feature type="compositionally biased region" description="Low complexity" evidence="1">
    <location>
        <begin position="38"/>
        <end position="53"/>
    </location>
</feature>
<accession>A0AAC8QDH1</accession>
<evidence type="ECO:0000256" key="1">
    <source>
        <dbReference type="SAM" id="MobiDB-lite"/>
    </source>
</evidence>